<evidence type="ECO:0000256" key="1">
    <source>
        <dbReference type="SAM" id="MobiDB-lite"/>
    </source>
</evidence>
<feature type="domain" description="YqzN/YkzM" evidence="2">
    <location>
        <begin position="14"/>
        <end position="60"/>
    </location>
</feature>
<organism evidence="3 4">
    <name type="scientific">Exiguobacterium sp. (strain ATCC BAA-1283 / AT1b)</name>
    <dbReference type="NCBI Taxonomy" id="360911"/>
    <lineage>
        <taxon>Bacteria</taxon>
        <taxon>Bacillati</taxon>
        <taxon>Bacillota</taxon>
        <taxon>Bacilli</taxon>
        <taxon>Bacillales</taxon>
        <taxon>Bacillales Family XII. Incertae Sedis</taxon>
        <taxon>Exiguobacterium</taxon>
    </lineage>
</organism>
<dbReference type="STRING" id="360911.EAT1b_0037"/>
<name>C4L0Q4_EXISA</name>
<evidence type="ECO:0000313" key="3">
    <source>
        <dbReference type="EMBL" id="ACQ68972.1"/>
    </source>
</evidence>
<dbReference type="RefSeq" id="WP_012726091.1">
    <property type="nucleotide sequence ID" value="NC_012673.1"/>
</dbReference>
<dbReference type="KEGG" id="eat:EAT1b_0037"/>
<reference evidence="3 4" key="1">
    <citation type="journal article" date="2011" name="J. Bacteriol.">
        <title>Complete genome sequence of the Thermophilic Bacterium Exiguobacterium sp. AT1b.</title>
        <authorList>
            <person name="Vishnivetskaya T.A."/>
            <person name="Lucas S."/>
            <person name="Copeland A."/>
            <person name="Lapidus A."/>
            <person name="Glavina Del Rio T."/>
            <person name="Dalin E."/>
            <person name="Tice H."/>
            <person name="Bruce D.C."/>
            <person name="Goodwin L.A."/>
            <person name="Pitluck S."/>
            <person name="Saunders E."/>
            <person name="Brettin T."/>
            <person name="Detter C."/>
            <person name="Han C."/>
            <person name="Larimer F."/>
            <person name="Land M.L."/>
            <person name="Hauser L.J."/>
            <person name="Kyrpides N.C."/>
            <person name="Ovchinnikova G."/>
            <person name="Kathariou S."/>
            <person name="Ramaley R.F."/>
            <person name="Rodrigues D.F."/>
            <person name="Hendrix C."/>
            <person name="Richardson P."/>
            <person name="Tiedje J.M."/>
        </authorList>
    </citation>
    <scope>NUCLEOTIDE SEQUENCE [LARGE SCALE GENOMIC DNA]</scope>
    <source>
        <strain evidence="4">ATCC BAA-1283 / AT1b</strain>
    </source>
</reference>
<dbReference type="Pfam" id="PF26160">
    <property type="entry name" value="YqzN_YkzM"/>
    <property type="match status" value="1"/>
</dbReference>
<dbReference type="EMBL" id="CP001615">
    <property type="protein sequence ID" value="ACQ68972.1"/>
    <property type="molecule type" value="Genomic_DNA"/>
</dbReference>
<dbReference type="AlphaFoldDB" id="C4L0Q4"/>
<accession>C4L0Q4</accession>
<proteinExistence type="predicted"/>
<dbReference type="Proteomes" id="UP000000716">
    <property type="component" value="Chromosome"/>
</dbReference>
<gene>
    <name evidence="3" type="ordered locus">EAT1b_0037</name>
</gene>
<sequence>MATRSKERQTTVTDYHRDELIAAARDVFGVEPEIVAGALHDKARATKHETEQAIQDFLTKSKEEKGAND</sequence>
<evidence type="ECO:0000259" key="2">
    <source>
        <dbReference type="Pfam" id="PF26160"/>
    </source>
</evidence>
<protein>
    <recommendedName>
        <fullName evidence="2">YqzN/YkzM domain-containing protein</fullName>
    </recommendedName>
</protein>
<feature type="compositionally biased region" description="Basic and acidic residues" evidence="1">
    <location>
        <begin position="59"/>
        <end position="69"/>
    </location>
</feature>
<evidence type="ECO:0000313" key="4">
    <source>
        <dbReference type="Proteomes" id="UP000000716"/>
    </source>
</evidence>
<keyword evidence="4" id="KW-1185">Reference proteome</keyword>
<feature type="region of interest" description="Disordered" evidence="1">
    <location>
        <begin position="45"/>
        <end position="69"/>
    </location>
</feature>
<dbReference type="InterPro" id="IPR058869">
    <property type="entry name" value="YqzN_YkzM"/>
</dbReference>
<dbReference type="HOGENOM" id="CLU_2769714_0_0_9"/>